<sequence>MMGPNTAGALVGADPLRDFGDVAYEPEFLLLPHPSEDAAKPADTIFSVEFDGLCRSLRAIAEGDVPQVPPAESPEQLFWFRWITGHQVSFILWHLTGRLLNGLPEPAGLSRMERYTYGYCAMLLYTGSCPRHVYETLIRPSMYLQHPGFSGTWAPDFGPVRSLFRGRHRPGGAGLEAAIELHRTIHDGVAAKLVPDGRSLLQRSLKETTIHRSEIAGVIYDDYFMTRRAAVDIGEVTEQLLRRLRAVALDVVTNGLYPMRDTGAEEIPEELGRAEVGECERNLLDTLLRVGVLAANLLEE</sequence>
<organism evidence="1 2">
    <name type="scientific">Actinomadura adrarensis</name>
    <dbReference type="NCBI Taxonomy" id="1819600"/>
    <lineage>
        <taxon>Bacteria</taxon>
        <taxon>Bacillati</taxon>
        <taxon>Actinomycetota</taxon>
        <taxon>Actinomycetes</taxon>
        <taxon>Streptosporangiales</taxon>
        <taxon>Thermomonosporaceae</taxon>
        <taxon>Actinomadura</taxon>
    </lineage>
</organism>
<gene>
    <name evidence="1" type="ORF">ACFQ07_31745</name>
</gene>
<reference evidence="2" key="1">
    <citation type="journal article" date="2019" name="Int. J. Syst. Evol. Microbiol.">
        <title>The Global Catalogue of Microorganisms (GCM) 10K type strain sequencing project: providing services to taxonomists for standard genome sequencing and annotation.</title>
        <authorList>
            <consortium name="The Broad Institute Genomics Platform"/>
            <consortium name="The Broad Institute Genome Sequencing Center for Infectious Disease"/>
            <person name="Wu L."/>
            <person name="Ma J."/>
        </authorList>
    </citation>
    <scope>NUCLEOTIDE SEQUENCE [LARGE SCALE GENOMIC DNA]</scope>
    <source>
        <strain evidence="2">JCM 31696</strain>
    </source>
</reference>
<protein>
    <recommendedName>
        <fullName evidence="3">L-tyrosine 3-hydroxylase</fullName>
    </recommendedName>
</protein>
<keyword evidence="2" id="KW-1185">Reference proteome</keyword>
<dbReference type="EMBL" id="JBHTIR010004278">
    <property type="protein sequence ID" value="MFD0856849.1"/>
    <property type="molecule type" value="Genomic_DNA"/>
</dbReference>
<accession>A0ABW3CTF0</accession>
<name>A0ABW3CTF0_9ACTN</name>
<dbReference type="Proteomes" id="UP001597083">
    <property type="component" value="Unassembled WGS sequence"/>
</dbReference>
<comment type="caution">
    <text evidence="1">The sequence shown here is derived from an EMBL/GenBank/DDBJ whole genome shotgun (WGS) entry which is preliminary data.</text>
</comment>
<evidence type="ECO:0000313" key="2">
    <source>
        <dbReference type="Proteomes" id="UP001597083"/>
    </source>
</evidence>
<proteinExistence type="predicted"/>
<evidence type="ECO:0000313" key="1">
    <source>
        <dbReference type="EMBL" id="MFD0856849.1"/>
    </source>
</evidence>
<evidence type="ECO:0008006" key="3">
    <source>
        <dbReference type="Google" id="ProtNLM"/>
    </source>
</evidence>